<proteinExistence type="predicted"/>
<name>A0A0K1ZTU7_RALSL</name>
<reference evidence="3" key="1">
    <citation type="submission" date="2015-10" db="EMBL/GenBank/DDBJ databases">
        <authorList>
            <person name="Gilbert D.G."/>
        </authorList>
    </citation>
    <scope>NUCLEOTIDE SEQUENCE</scope>
    <source>
        <strain evidence="3">Phyl III-seqv23</strain>
    </source>
</reference>
<evidence type="ECO:0000313" key="1">
    <source>
        <dbReference type="EMBL" id="AYA48253.1"/>
    </source>
</evidence>
<dbReference type="AlphaFoldDB" id="A0A0K1ZTU7"/>
<reference evidence="5" key="4">
    <citation type="submission" date="2021-10" db="EMBL/GenBank/DDBJ databases">
        <title>Complete genome sequences of five Ralstonia solancearum strains isolated from sunflower.</title>
        <authorList>
            <person name="She X."/>
            <person name="He Z."/>
        </authorList>
    </citation>
    <scope>NUCLEOTIDE SEQUENCE</scope>
    <source>
        <strain evidence="5">RS638</strain>
        <plasmid evidence="5">p1</plasmid>
    </source>
</reference>
<dbReference type="EMBL" id="LN899824">
    <property type="protein sequence ID" value="CUV28600.1"/>
    <property type="molecule type" value="Genomic_DNA"/>
</dbReference>
<reference evidence="6" key="3">
    <citation type="submission" date="2018-01" db="EMBL/GenBank/DDBJ databases">
        <title>Raltonia solanacearum P824 infects blueberry.</title>
        <authorList>
            <person name="Bocsanczy A.M."/>
            <person name="Norman D.J."/>
        </authorList>
    </citation>
    <scope>NUCLEOTIDE SEQUENCE [LARGE SCALE GENOMIC DNA]</scope>
    <source>
        <strain evidence="6">P824</strain>
    </source>
</reference>
<dbReference type="InterPro" id="IPR018531">
    <property type="entry name" value="DUF1993"/>
</dbReference>
<keyword evidence="5" id="KW-0614">Plasmid</keyword>
<organism evidence="3">
    <name type="scientific">Ralstonia solanacearum</name>
    <name type="common">Pseudomonas solanacearum</name>
    <dbReference type="NCBI Taxonomy" id="305"/>
    <lineage>
        <taxon>Bacteria</taxon>
        <taxon>Pseudomonadati</taxon>
        <taxon>Pseudomonadota</taxon>
        <taxon>Betaproteobacteria</taxon>
        <taxon>Burkholderiales</taxon>
        <taxon>Burkholderiaceae</taxon>
        <taxon>Ralstonia</taxon>
        <taxon>Ralstonia solanacearum species complex</taxon>
    </lineage>
</organism>
<gene>
    <name evidence="5" type="ORF">LH706_22865</name>
    <name evidence="2" type="ORF">PSS4_v1_1830003</name>
    <name evidence="1" type="ORF">RSP824_17270</name>
    <name evidence="3" type="ORF">RUN1985_v1_260008</name>
    <name evidence="4" type="ORF">TO10_v1_120008</name>
</gene>
<evidence type="ECO:0000313" key="2">
    <source>
        <dbReference type="EMBL" id="CUV20867.1"/>
    </source>
</evidence>
<dbReference type="EMBL" id="CP085044">
    <property type="protein sequence ID" value="UZF16834.1"/>
    <property type="molecule type" value="Genomic_DNA"/>
</dbReference>
<dbReference type="EMBL" id="LN899821">
    <property type="protein sequence ID" value="CUV20867.1"/>
    <property type="molecule type" value="Genomic_DNA"/>
</dbReference>
<dbReference type="PANTHER" id="PTHR36922">
    <property type="entry name" value="BLL2446 PROTEIN"/>
    <property type="match status" value="1"/>
</dbReference>
<dbReference type="Gene3D" id="1.20.120.450">
    <property type="entry name" value="dinb family like domain"/>
    <property type="match status" value="1"/>
</dbReference>
<accession>A0A0K1ZTU7</accession>
<evidence type="ECO:0000313" key="5">
    <source>
        <dbReference type="EMBL" id="UZF16834.1"/>
    </source>
</evidence>
<dbReference type="Pfam" id="PF09351">
    <property type="entry name" value="DUF1993"/>
    <property type="match status" value="1"/>
</dbReference>
<dbReference type="SUPFAM" id="SSF109854">
    <property type="entry name" value="DinB/YfiT-like putative metalloenzymes"/>
    <property type="match status" value="1"/>
</dbReference>
<evidence type="ECO:0000313" key="4">
    <source>
        <dbReference type="EMBL" id="CUV43889.1"/>
    </source>
</evidence>
<geneLocation type="plasmid" evidence="5 7">
    <name>p1</name>
</geneLocation>
<reference evidence="1" key="2">
    <citation type="submission" date="2018-01" db="EMBL/GenBank/DDBJ databases">
        <title>Ralstonia pseudosolanacearum P824 infects blueberry.</title>
        <authorList>
            <person name="Bocsanczy A.M."/>
            <person name="Norman D.J."/>
        </authorList>
    </citation>
    <scope>NUCLEOTIDE SEQUENCE</scope>
    <source>
        <strain evidence="1">P824</strain>
    </source>
</reference>
<dbReference type="PANTHER" id="PTHR36922:SF1">
    <property type="entry name" value="DUF1993 DOMAIN-CONTAINING PROTEIN"/>
    <property type="match status" value="1"/>
</dbReference>
<evidence type="ECO:0000313" key="3">
    <source>
        <dbReference type="EMBL" id="CUV28600.1"/>
    </source>
</evidence>
<evidence type="ECO:0000313" key="6">
    <source>
        <dbReference type="Proteomes" id="UP000262427"/>
    </source>
</evidence>
<dbReference type="InterPro" id="IPR034660">
    <property type="entry name" value="DinB/YfiT-like"/>
</dbReference>
<sequence>MTTPSMYAFLVPGVNRMLGNLSALLDKGAAHAEAKQFDVANLLTSRLAPDMHPLTRQVQIACDMAKSGAARLTGTELPRYPDVETTIPELKARIAKTLAFVNGIDPASFAGSEDRAITLQAPSGELNFTGLDFLRGFVLPNLYFHVTIAYALLRHAGVEIGKLDYIGRPD</sequence>
<dbReference type="EMBL" id="CP025742">
    <property type="protein sequence ID" value="AYA48253.1"/>
    <property type="molecule type" value="Genomic_DNA"/>
</dbReference>
<dbReference type="PATRIC" id="fig|305.108.peg.5261"/>
<evidence type="ECO:0000313" key="7">
    <source>
        <dbReference type="Proteomes" id="UP001164049"/>
    </source>
</evidence>
<dbReference type="Proteomes" id="UP000262427">
    <property type="component" value="Chromosome MP"/>
</dbReference>
<protein>
    <submittedName>
        <fullName evidence="1">DUF1993 domain-containing protein</fullName>
    </submittedName>
    <submittedName>
        <fullName evidence="5">DUF1993 family protein</fullName>
    </submittedName>
</protein>
<dbReference type="EMBL" id="LN899827">
    <property type="protein sequence ID" value="CUV43889.1"/>
    <property type="molecule type" value="Genomic_DNA"/>
</dbReference>